<proteinExistence type="predicted"/>
<dbReference type="Gene3D" id="2.130.10.130">
    <property type="entry name" value="Integrin alpha, N-terminal"/>
    <property type="match status" value="1"/>
</dbReference>
<comment type="caution">
    <text evidence="2">The sequence shown here is derived from an EMBL/GenBank/DDBJ whole genome shotgun (WGS) entry which is preliminary data.</text>
</comment>
<protein>
    <submittedName>
        <fullName evidence="2">FG-GAP repeat protein</fullName>
    </submittedName>
</protein>
<dbReference type="SUPFAM" id="SSF69318">
    <property type="entry name" value="Integrin alpha N-terminal domain"/>
    <property type="match status" value="1"/>
</dbReference>
<evidence type="ECO:0000313" key="3">
    <source>
        <dbReference type="Proteomes" id="UP000681526"/>
    </source>
</evidence>
<gene>
    <name evidence="2" type="primary">txxe1490</name>
    <name evidence="2" type="ORF">TXXE_06445</name>
</gene>
<dbReference type="PANTHER" id="PTHR44103:SF1">
    <property type="entry name" value="PROPROTEIN CONVERTASE P"/>
    <property type="match status" value="1"/>
</dbReference>
<evidence type="ECO:0000256" key="1">
    <source>
        <dbReference type="ARBA" id="ARBA00022729"/>
    </source>
</evidence>
<dbReference type="RefSeq" id="WP_015256170.1">
    <property type="nucleotide sequence ID" value="NZ_CAJRAY010000026.1"/>
</dbReference>
<keyword evidence="3" id="KW-1185">Reference proteome</keyword>
<dbReference type="EMBL" id="CAJRAY010000026">
    <property type="protein sequence ID" value="CAG5082845.1"/>
    <property type="molecule type" value="Genomic_DNA"/>
</dbReference>
<dbReference type="InterPro" id="IPR028994">
    <property type="entry name" value="Integrin_alpha_N"/>
</dbReference>
<keyword evidence="1" id="KW-0732">Signal</keyword>
<sequence length="1015" mass="112342">MRLSLKLLWKKLLPAIVLLGLLTQCVGGSGDISPVLPASLLKEAEAAPAASGPEIHVDVLFLHGSGGISAAGILHHLRQTTVANARLTVRQLDAAAIDDSYDLVYLDRDLTGEPAWPEVRDRLIAYVEQGGILFLSHEYADAFPAAFTGIAAMTPIEDTELNFAYPEVRRNLQGIQRVWQSFSDIYGRYNGLNPKFHIHFEEGAVTDQAVPLVKKGDLALLTANQAGDGTVIWANNFLPNEQFITRFDLQAEEGQKYFHFGYASANYLFRTELIKFAAKEHHGFSVQKAYGPYGRPGMAWQAHYEALYSFVLRDMIKFTELLEKHDQVPTYSVVRGSYNGGVWMESLRYLENIGTDQAPRFVNMESDSFFSAGRALTTKKANIHFGRVPGYNSFLSQLDTSCRAYPTAVDWNRDGATDFIIGTHDGYVYFAENDGEATDLVFKKPVKLKGVRTDSDAAPFVVDWDGDGHPDLVLGSGNGEVVLYRNNGKNKLKLAGTFTAGGQALSVAGAAAPAAADWDGDGIPDLIVGDAEGSLHLFRGTASGSLELHPAEPIRADGEPVNVGRYAAPFATDWNSDGIPDLLVGTESGEIVLLEGREDGTLTNKGPLTGEEYNFFGTNTIKPGRNAVPVVVDWNGDGKKDLITGHLEFGSPYAIDSPLFPYPKDLRGNLRYIQRKHLPLIPHMYLHEYMSDEREKQEIALHKAAFHALGLEWDDDMGVNHHTWRINKDALQTFRNQREAGIWWNFGFNPPNVSTAPRDGAEFLFVIPFLLPDDSGDTPSEPFMLFSPAPHPLNYGMAWDSLAQFDIPLINFEHIEHSMKPGTDLYEKLLKMISAMNRVRETHKYTFMTEQQIARSLLNTFYADVKVQADGGQIYLTPDGSQVPANVKEYAGTLGVKLELGEAYADREVDTSGMFYYEGNGGHYIGIPGPTAVDLVDSSKITERLHVVRSNGPVAFTVREGALELQLDAQGMQEIEIYSPEPLNVTGKNLRVKRDGNHYTIIHYGERAQMKLKIR</sequence>
<name>A0ABN7RXC9_THEXY</name>
<dbReference type="Proteomes" id="UP000681526">
    <property type="component" value="Unassembled WGS sequence"/>
</dbReference>
<accession>A0ABN7RXC9</accession>
<reference evidence="2 3" key="1">
    <citation type="submission" date="2021-04" db="EMBL/GenBank/DDBJ databases">
        <authorList>
            <person name="Rakotoarivonina H."/>
        </authorList>
    </citation>
    <scope>NUCLEOTIDE SEQUENCE [LARGE SCALE GENOMIC DNA]</scope>
    <source>
        <strain evidence="2 3">XE</strain>
    </source>
</reference>
<organism evidence="2 3">
    <name type="scientific">Thermobacillus xylanilyticus</name>
    <dbReference type="NCBI Taxonomy" id="76633"/>
    <lineage>
        <taxon>Bacteria</taxon>
        <taxon>Bacillati</taxon>
        <taxon>Bacillota</taxon>
        <taxon>Bacilli</taxon>
        <taxon>Bacillales</taxon>
        <taxon>Paenibacillaceae</taxon>
        <taxon>Thermobacillus</taxon>
    </lineage>
</organism>
<evidence type="ECO:0000313" key="2">
    <source>
        <dbReference type="EMBL" id="CAG5082845.1"/>
    </source>
</evidence>
<dbReference type="Pfam" id="PF13517">
    <property type="entry name" value="FG-GAP_3"/>
    <property type="match status" value="2"/>
</dbReference>
<dbReference type="PANTHER" id="PTHR44103">
    <property type="entry name" value="PROPROTEIN CONVERTASE P"/>
    <property type="match status" value="1"/>
</dbReference>
<dbReference type="InterPro" id="IPR013517">
    <property type="entry name" value="FG-GAP"/>
</dbReference>